<dbReference type="RefSeq" id="XP_028151426.1">
    <property type="nucleotide sequence ID" value="XM_028295625.1"/>
</dbReference>
<protein>
    <submittedName>
        <fullName evidence="1">Uncharacterized protein LOC114344791 isoform X1</fullName>
    </submittedName>
    <submittedName>
        <fullName evidence="2">Uncharacterized protein LOC114344791 isoform X2</fullName>
    </submittedName>
</protein>
<accession>A0A6P7GNE8</accession>
<gene>
    <name evidence="1 2" type="primary">LOC114344791</name>
</gene>
<proteinExistence type="predicted"/>
<dbReference type="AlphaFoldDB" id="A0A6P7GNE8"/>
<reference evidence="1 2" key="1">
    <citation type="submission" date="2025-04" db="UniProtKB">
        <authorList>
            <consortium name="RefSeq"/>
        </authorList>
    </citation>
    <scope>IDENTIFICATION</scope>
    <source>
        <tissue evidence="1 2">Whole insect</tissue>
    </source>
</reference>
<sequence>MRVAFVDIQGFAVDGWFVPKELTIEIGFKRSHYIFLPPKPFNALSNDDKKTASYVEKKLLGIRYSDGAVELSKINEILETKLLYAADYIYVRGEQKAEFLSKKCHIFGVFPLIIDVRKFNGTPLATGNVGLATNPCHAVGLFSCTERNVDRLRHWFSYTILPL</sequence>
<evidence type="ECO:0000313" key="2">
    <source>
        <dbReference type="RefSeq" id="XP_028151426.1"/>
    </source>
</evidence>
<dbReference type="RefSeq" id="XP_028151425.1">
    <property type="nucleotide sequence ID" value="XM_028295624.1"/>
</dbReference>
<name>A0A6P7GNE8_DIAVI</name>
<evidence type="ECO:0000313" key="1">
    <source>
        <dbReference type="RefSeq" id="XP_028151425.1"/>
    </source>
</evidence>
<organism evidence="2">
    <name type="scientific">Diabrotica virgifera virgifera</name>
    <name type="common">western corn rootworm</name>
    <dbReference type="NCBI Taxonomy" id="50390"/>
    <lineage>
        <taxon>Eukaryota</taxon>
        <taxon>Metazoa</taxon>
        <taxon>Ecdysozoa</taxon>
        <taxon>Arthropoda</taxon>
        <taxon>Hexapoda</taxon>
        <taxon>Insecta</taxon>
        <taxon>Pterygota</taxon>
        <taxon>Neoptera</taxon>
        <taxon>Endopterygota</taxon>
        <taxon>Coleoptera</taxon>
        <taxon>Polyphaga</taxon>
        <taxon>Cucujiformia</taxon>
        <taxon>Chrysomeloidea</taxon>
        <taxon>Chrysomelidae</taxon>
        <taxon>Galerucinae</taxon>
        <taxon>Diabroticina</taxon>
        <taxon>Diabroticites</taxon>
        <taxon>Diabrotica</taxon>
    </lineage>
</organism>